<protein>
    <recommendedName>
        <fullName evidence="3">Asparagine synthase</fullName>
    </recommendedName>
</protein>
<evidence type="ECO:0000313" key="1">
    <source>
        <dbReference type="EMBL" id="SHF75934.1"/>
    </source>
</evidence>
<name>A0A1M5E9X6_9BACI</name>
<proteinExistence type="predicted"/>
<evidence type="ECO:0000313" key="2">
    <source>
        <dbReference type="Proteomes" id="UP000183988"/>
    </source>
</evidence>
<dbReference type="SUPFAM" id="SSF52402">
    <property type="entry name" value="Adenine nucleotide alpha hydrolases-like"/>
    <property type="match status" value="1"/>
</dbReference>
<sequence>MIHLVLELYIIVKILVPNNYYDLLRRKTIRYWPRHSVKTITKRKFLKQCDQYFKSFTSYIAPKNKILLGLTGGVDTRALIAGIRGNGVNPRLITWTGNRLPKKEVNVVLKMKEHLGCEHVYMDPSLLLEHDRFNELRKAGNKATGFSRGPSRLTANMGEVVLPNEVFVRGFGGEVIRGFYNRHKSAMTGNLVKDFANLYKTSRIKEPSEAFTKFVEESTRGFLERANYDKNLFNIDIRDLLYWEQRMGMWGANMLNEMDPAIYSIVGFNSRPLYEASFGLKSNKRLGSEIMLKITAQYDKAFSEIGVVS</sequence>
<keyword evidence="2" id="KW-1185">Reference proteome</keyword>
<reference evidence="1 2" key="1">
    <citation type="submission" date="2016-11" db="EMBL/GenBank/DDBJ databases">
        <authorList>
            <person name="Jaros S."/>
            <person name="Januszkiewicz K."/>
            <person name="Wedrychowicz H."/>
        </authorList>
    </citation>
    <scope>NUCLEOTIDE SEQUENCE [LARGE SCALE GENOMIC DNA]</scope>
    <source>
        <strain evidence="1 2">IBRC-M 10683</strain>
    </source>
</reference>
<organism evidence="1 2">
    <name type="scientific">Ornithinibacillus halophilus</name>
    <dbReference type="NCBI Taxonomy" id="930117"/>
    <lineage>
        <taxon>Bacteria</taxon>
        <taxon>Bacillati</taxon>
        <taxon>Bacillota</taxon>
        <taxon>Bacilli</taxon>
        <taxon>Bacillales</taxon>
        <taxon>Bacillaceae</taxon>
        <taxon>Ornithinibacillus</taxon>
    </lineage>
</organism>
<dbReference type="EMBL" id="FQVW01000004">
    <property type="protein sequence ID" value="SHF75934.1"/>
    <property type="molecule type" value="Genomic_DNA"/>
</dbReference>
<dbReference type="STRING" id="930117.SAMN05216225_100428"/>
<dbReference type="Proteomes" id="UP000183988">
    <property type="component" value="Unassembled WGS sequence"/>
</dbReference>
<accession>A0A1M5E9X6</accession>
<evidence type="ECO:0008006" key="3">
    <source>
        <dbReference type="Google" id="ProtNLM"/>
    </source>
</evidence>
<dbReference type="AlphaFoldDB" id="A0A1M5E9X6"/>
<gene>
    <name evidence="1" type="ORF">SAMN05216225_100428</name>
</gene>